<comment type="similarity">
    <text evidence="2">Belongs to the zinc-containing alcohol dehydrogenase family.</text>
</comment>
<organism evidence="8 9">
    <name type="scientific">Pendulispora albinea</name>
    <dbReference type="NCBI Taxonomy" id="2741071"/>
    <lineage>
        <taxon>Bacteria</taxon>
        <taxon>Pseudomonadati</taxon>
        <taxon>Myxococcota</taxon>
        <taxon>Myxococcia</taxon>
        <taxon>Myxococcales</taxon>
        <taxon>Sorangiineae</taxon>
        <taxon>Pendulisporaceae</taxon>
        <taxon>Pendulispora</taxon>
    </lineage>
</organism>
<dbReference type="EC" id="1.1.1.1" evidence="3"/>
<dbReference type="NCBIfam" id="TIGR02822">
    <property type="entry name" value="adh_fam_2"/>
    <property type="match status" value="1"/>
</dbReference>
<dbReference type="InterPro" id="IPR011032">
    <property type="entry name" value="GroES-like_sf"/>
</dbReference>
<proteinExistence type="inferred from homology"/>
<dbReference type="InterPro" id="IPR036291">
    <property type="entry name" value="NAD(P)-bd_dom_sf"/>
</dbReference>
<dbReference type="EMBL" id="CP089984">
    <property type="protein sequence ID" value="WXB17466.1"/>
    <property type="molecule type" value="Genomic_DNA"/>
</dbReference>
<dbReference type="SMART" id="SM00829">
    <property type="entry name" value="PKS_ER"/>
    <property type="match status" value="1"/>
</dbReference>
<sequence>MRCMVLEQPGKSDEARADAETRATWLPLRACEREDPAPGPGEIVLEVRACAVCRTDLQLCEGDLALRRAPVVPGHQAVGRVVAVGEGVSDWRPGDRAGGAWLGGSCGACVHCLRVRENLCERAEFTGWDRDGGYATHLALRADFALRIPERFDDVEAAPLLCGGVIGYRSLMVSGIRPGGRLGLFGFGASALLVIQVAVHWGCEVFVCTRNPEERARARSLGAVWAGGYDAAPPAALDAAITFAPSGDVVVAALRALDRGGVVAINAIHLDRVPTFSYEHLWWERSVRSVANFTRDDARQFLALAAEIPIRTAVDVYPLAEANRALFDLARGNVRGAAVLTM</sequence>
<evidence type="ECO:0000256" key="5">
    <source>
        <dbReference type="ARBA" id="ARBA00022833"/>
    </source>
</evidence>
<keyword evidence="4" id="KW-0479">Metal-binding</keyword>
<reference evidence="8 9" key="1">
    <citation type="submission" date="2021-12" db="EMBL/GenBank/DDBJ databases">
        <title>Discovery of the Pendulisporaceae a myxobacterial family with distinct sporulation behavior and unique specialized metabolism.</title>
        <authorList>
            <person name="Garcia R."/>
            <person name="Popoff A."/>
            <person name="Bader C.D."/>
            <person name="Loehr J."/>
            <person name="Walesch S."/>
            <person name="Walt C."/>
            <person name="Boldt J."/>
            <person name="Bunk B."/>
            <person name="Haeckl F.J.F.P.J."/>
            <person name="Gunesch A.P."/>
            <person name="Birkelbach J."/>
            <person name="Nuebel U."/>
            <person name="Pietschmann T."/>
            <person name="Bach T."/>
            <person name="Mueller R."/>
        </authorList>
    </citation>
    <scope>NUCLEOTIDE SEQUENCE [LARGE SCALE GENOMIC DNA]</scope>
    <source>
        <strain evidence="8 9">MSr11954</strain>
    </source>
</reference>
<keyword evidence="9" id="KW-1185">Reference proteome</keyword>
<evidence type="ECO:0000256" key="4">
    <source>
        <dbReference type="ARBA" id="ARBA00022723"/>
    </source>
</evidence>
<dbReference type="GO" id="GO:0016491">
    <property type="term" value="F:oxidoreductase activity"/>
    <property type="evidence" value="ECO:0007669"/>
    <property type="project" value="UniProtKB-KW"/>
</dbReference>
<dbReference type="Proteomes" id="UP001370348">
    <property type="component" value="Chromosome"/>
</dbReference>
<evidence type="ECO:0000313" key="8">
    <source>
        <dbReference type="EMBL" id="WXB17466.1"/>
    </source>
</evidence>
<evidence type="ECO:0000259" key="7">
    <source>
        <dbReference type="SMART" id="SM00829"/>
    </source>
</evidence>
<dbReference type="SUPFAM" id="SSF51735">
    <property type="entry name" value="NAD(P)-binding Rossmann-fold domains"/>
    <property type="match status" value="1"/>
</dbReference>
<gene>
    <name evidence="8" type="ORF">LZC94_09325</name>
</gene>
<evidence type="ECO:0000256" key="2">
    <source>
        <dbReference type="ARBA" id="ARBA00008072"/>
    </source>
</evidence>
<dbReference type="InterPro" id="IPR020843">
    <property type="entry name" value="ER"/>
</dbReference>
<dbReference type="InterPro" id="IPR014187">
    <property type="entry name" value="ADH_Zn_typ-2"/>
</dbReference>
<dbReference type="Pfam" id="PF00107">
    <property type="entry name" value="ADH_zinc_N"/>
    <property type="match status" value="1"/>
</dbReference>
<dbReference type="RefSeq" id="WP_394827099.1">
    <property type="nucleotide sequence ID" value="NZ_CP089984.1"/>
</dbReference>
<feature type="domain" description="Enoyl reductase (ER)" evidence="7">
    <location>
        <begin position="23"/>
        <end position="340"/>
    </location>
</feature>
<evidence type="ECO:0000256" key="3">
    <source>
        <dbReference type="ARBA" id="ARBA00013190"/>
    </source>
</evidence>
<protein>
    <recommendedName>
        <fullName evidence="3">alcohol dehydrogenase</fullName>
        <ecNumber evidence="3">1.1.1.1</ecNumber>
    </recommendedName>
</protein>
<name>A0ABZ2M2M1_9BACT</name>
<dbReference type="SUPFAM" id="SSF50129">
    <property type="entry name" value="GroES-like"/>
    <property type="match status" value="1"/>
</dbReference>
<comment type="cofactor">
    <cofactor evidence="1">
        <name>Zn(2+)</name>
        <dbReference type="ChEBI" id="CHEBI:29105"/>
    </cofactor>
</comment>
<evidence type="ECO:0000313" key="9">
    <source>
        <dbReference type="Proteomes" id="UP001370348"/>
    </source>
</evidence>
<dbReference type="PANTHER" id="PTHR42940:SF8">
    <property type="entry name" value="VACUOLAR PROTEIN SORTING-ASSOCIATED PROTEIN 11"/>
    <property type="match status" value="1"/>
</dbReference>
<evidence type="ECO:0000256" key="1">
    <source>
        <dbReference type="ARBA" id="ARBA00001947"/>
    </source>
</evidence>
<keyword evidence="6 8" id="KW-0560">Oxidoreductase</keyword>
<dbReference type="Pfam" id="PF08240">
    <property type="entry name" value="ADH_N"/>
    <property type="match status" value="1"/>
</dbReference>
<dbReference type="InterPro" id="IPR013154">
    <property type="entry name" value="ADH-like_N"/>
</dbReference>
<dbReference type="InterPro" id="IPR013149">
    <property type="entry name" value="ADH-like_C"/>
</dbReference>
<accession>A0ABZ2M2M1</accession>
<dbReference type="Gene3D" id="3.40.50.720">
    <property type="entry name" value="NAD(P)-binding Rossmann-like Domain"/>
    <property type="match status" value="1"/>
</dbReference>
<keyword evidence="5" id="KW-0862">Zinc</keyword>
<evidence type="ECO:0000256" key="6">
    <source>
        <dbReference type="ARBA" id="ARBA00023002"/>
    </source>
</evidence>
<dbReference type="Gene3D" id="3.90.180.10">
    <property type="entry name" value="Medium-chain alcohol dehydrogenases, catalytic domain"/>
    <property type="match status" value="1"/>
</dbReference>
<dbReference type="PANTHER" id="PTHR42940">
    <property type="entry name" value="ALCOHOL DEHYDROGENASE 1-RELATED"/>
    <property type="match status" value="1"/>
</dbReference>